<protein>
    <recommendedName>
        <fullName evidence="1">glutathione gamma-glutamylcysteinyltransferase</fullName>
        <ecNumber evidence="1">2.3.2.15</ecNumber>
    </recommendedName>
</protein>
<evidence type="ECO:0000256" key="4">
    <source>
        <dbReference type="ARBA" id="ARBA00022723"/>
    </source>
</evidence>
<dbReference type="Pfam" id="PF05023">
    <property type="entry name" value="Phytochelatin"/>
    <property type="match status" value="1"/>
</dbReference>
<keyword evidence="2" id="KW-0104">Cadmium</keyword>
<accession>A0A812LCV4</accession>
<dbReference type="InterPro" id="IPR038156">
    <property type="entry name" value="PCS_N_sf"/>
</dbReference>
<keyword evidence="4" id="KW-0479">Metal-binding</keyword>
<reference evidence="6" key="1">
    <citation type="submission" date="2021-02" db="EMBL/GenBank/DDBJ databases">
        <authorList>
            <person name="Dougan E. K."/>
            <person name="Rhodes N."/>
            <person name="Thang M."/>
            <person name="Chan C."/>
        </authorList>
    </citation>
    <scope>NUCLEOTIDE SEQUENCE</scope>
</reference>
<evidence type="ECO:0000256" key="1">
    <source>
        <dbReference type="ARBA" id="ARBA00012468"/>
    </source>
</evidence>
<evidence type="ECO:0000313" key="7">
    <source>
        <dbReference type="Proteomes" id="UP000604046"/>
    </source>
</evidence>
<dbReference type="GO" id="GO:0046872">
    <property type="term" value="F:metal ion binding"/>
    <property type="evidence" value="ECO:0007669"/>
    <property type="project" value="UniProtKB-KW"/>
</dbReference>
<dbReference type="SUPFAM" id="SSF54001">
    <property type="entry name" value="Cysteine proteinases"/>
    <property type="match status" value="1"/>
</dbReference>
<gene>
    <name evidence="6" type="primary">PCS3</name>
    <name evidence="6" type="ORF">SNAT2548_LOCUS11100</name>
</gene>
<keyword evidence="7" id="KW-1185">Reference proteome</keyword>
<dbReference type="EC" id="2.3.2.15" evidence="1"/>
<dbReference type="PROSITE" id="PS51443">
    <property type="entry name" value="PCS"/>
    <property type="match status" value="1"/>
</dbReference>
<keyword evidence="3" id="KW-0808">Transferase</keyword>
<dbReference type="OrthoDB" id="448954at2759"/>
<evidence type="ECO:0000259" key="5">
    <source>
        <dbReference type="PROSITE" id="PS51443"/>
    </source>
</evidence>
<dbReference type="PANTHER" id="PTHR33447">
    <property type="entry name" value="GLUTATHIONE GAMMA-GLUTAMYLCYSTEINYLTRANSFERASE"/>
    <property type="match status" value="1"/>
</dbReference>
<dbReference type="GO" id="GO:0016756">
    <property type="term" value="F:glutathione gamma-glutamylcysteinyltransferase activity"/>
    <property type="evidence" value="ECO:0007669"/>
    <property type="project" value="UniProtKB-EC"/>
</dbReference>
<dbReference type="Proteomes" id="UP000604046">
    <property type="component" value="Unassembled WGS sequence"/>
</dbReference>
<dbReference type="Gene3D" id="3.90.70.30">
    <property type="entry name" value="Phytochelatin synthase, N-terminal domain"/>
    <property type="match status" value="1"/>
</dbReference>
<evidence type="ECO:0000256" key="2">
    <source>
        <dbReference type="ARBA" id="ARBA00022539"/>
    </source>
</evidence>
<evidence type="ECO:0000313" key="6">
    <source>
        <dbReference type="EMBL" id="CAE7242306.1"/>
    </source>
</evidence>
<dbReference type="PANTHER" id="PTHR33447:SF20">
    <property type="entry name" value="GLUTATHIONE GAMMA-GLUTAMYLCYSTEINYLTRANSFERASE"/>
    <property type="match status" value="1"/>
</dbReference>
<dbReference type="GO" id="GO:0046938">
    <property type="term" value="P:phytochelatin biosynthetic process"/>
    <property type="evidence" value="ECO:0007669"/>
    <property type="project" value="InterPro"/>
</dbReference>
<dbReference type="InterPro" id="IPR038765">
    <property type="entry name" value="Papain-like_cys_pep_sf"/>
</dbReference>
<dbReference type="GO" id="GO:0010038">
    <property type="term" value="P:response to metal ion"/>
    <property type="evidence" value="ECO:0007669"/>
    <property type="project" value="InterPro"/>
</dbReference>
<proteinExistence type="predicted"/>
<organism evidence="6 7">
    <name type="scientific">Symbiodinium natans</name>
    <dbReference type="NCBI Taxonomy" id="878477"/>
    <lineage>
        <taxon>Eukaryota</taxon>
        <taxon>Sar</taxon>
        <taxon>Alveolata</taxon>
        <taxon>Dinophyceae</taxon>
        <taxon>Suessiales</taxon>
        <taxon>Symbiodiniaceae</taxon>
        <taxon>Symbiodinium</taxon>
    </lineage>
</organism>
<dbReference type="EMBL" id="CAJNDS010000968">
    <property type="protein sequence ID" value="CAE7242306.1"/>
    <property type="molecule type" value="Genomic_DNA"/>
</dbReference>
<dbReference type="InterPro" id="IPR040409">
    <property type="entry name" value="PCS-like"/>
</dbReference>
<comment type="caution">
    <text evidence="6">The sequence shown here is derived from an EMBL/GenBank/DDBJ whole genome shotgun (WGS) entry which is preliminary data.</text>
</comment>
<name>A0A812LCV4_9DINO</name>
<dbReference type="AlphaFoldDB" id="A0A812LCV4"/>
<dbReference type="InterPro" id="IPR007719">
    <property type="entry name" value="PCS_N"/>
</dbReference>
<sequence length="232" mass="24962">MSPLIPLASPAGAALLEEATTRLDLIAGHRRQVGLTMCGVRTLCLVLSAGKAVEFDDTLNEHSKDTHEQQLLAKRRGDVGPSLLDIETSGMSLPQFVEMVTDLDVPGLSGVDIHHADDSPELRSAEDLRRLLLAGIDRPTTFPVVNYHMTTLGQGTGDLRGHFSPVAAYHEDQDAFLVMDTWTTTEPVFAKTADLWRSINTPDSASGKQRGVALVTITPQSTDAAVEAPPSK</sequence>
<evidence type="ECO:0000256" key="3">
    <source>
        <dbReference type="ARBA" id="ARBA00022679"/>
    </source>
</evidence>
<feature type="domain" description="Peptidase C83" evidence="5">
    <location>
        <begin position="1"/>
        <end position="220"/>
    </location>
</feature>